<dbReference type="AlphaFoldDB" id="A0A6G0HI73"/>
<feature type="region of interest" description="Disordered" evidence="2">
    <location>
        <begin position="402"/>
        <end position="427"/>
    </location>
</feature>
<reference evidence="3 4" key="1">
    <citation type="submission" date="2019-07" db="EMBL/GenBank/DDBJ databases">
        <title>Chromosome genome assembly for large yellow croaker.</title>
        <authorList>
            <person name="Xiao S."/>
        </authorList>
    </citation>
    <scope>NUCLEOTIDE SEQUENCE [LARGE SCALE GENOMIC DNA]</scope>
    <source>
        <strain evidence="3">JMULYC20181020</strain>
        <tissue evidence="3">Muscle</tissue>
    </source>
</reference>
<comment type="caution">
    <text evidence="3">The sequence shown here is derived from an EMBL/GenBank/DDBJ whole genome shotgun (WGS) entry which is preliminary data.</text>
</comment>
<gene>
    <name evidence="3" type="ORF">D5F01_LYC22521</name>
</gene>
<evidence type="ECO:0000313" key="3">
    <source>
        <dbReference type="EMBL" id="KAE8278939.1"/>
    </source>
</evidence>
<feature type="compositionally biased region" description="Polar residues" evidence="2">
    <location>
        <begin position="418"/>
        <end position="427"/>
    </location>
</feature>
<evidence type="ECO:0000313" key="4">
    <source>
        <dbReference type="Proteomes" id="UP000424527"/>
    </source>
</evidence>
<feature type="compositionally biased region" description="Polar residues" evidence="2">
    <location>
        <begin position="334"/>
        <end position="346"/>
    </location>
</feature>
<accession>A0A6G0HI73</accession>
<name>A0A6G0HI73_LARCR</name>
<evidence type="ECO:0000256" key="2">
    <source>
        <dbReference type="SAM" id="MobiDB-lite"/>
    </source>
</evidence>
<proteinExistence type="predicted"/>
<organism evidence="3 4">
    <name type="scientific">Larimichthys crocea</name>
    <name type="common">Large yellow croaker</name>
    <name type="synonym">Pseudosciaena crocea</name>
    <dbReference type="NCBI Taxonomy" id="215358"/>
    <lineage>
        <taxon>Eukaryota</taxon>
        <taxon>Metazoa</taxon>
        <taxon>Chordata</taxon>
        <taxon>Craniata</taxon>
        <taxon>Vertebrata</taxon>
        <taxon>Euteleostomi</taxon>
        <taxon>Actinopterygii</taxon>
        <taxon>Neopterygii</taxon>
        <taxon>Teleostei</taxon>
        <taxon>Neoteleostei</taxon>
        <taxon>Acanthomorphata</taxon>
        <taxon>Eupercaria</taxon>
        <taxon>Sciaenidae</taxon>
        <taxon>Larimichthys</taxon>
    </lineage>
</organism>
<dbReference type="Proteomes" id="UP000424527">
    <property type="component" value="Unassembled WGS sequence"/>
</dbReference>
<sequence length="427" mass="50154">MYRQEILKNQELNTMKMQLLQQVEEMQNQHRCMLSHANTTQRELESLNEEYNDLLSSYDEVYENLDSEIAKNKTLSDRVGNLTIQISQERECNMKITQQVEEIKKEQGQLKNITREYNSLLNSYNELCQEHSDFQKKYEMDVCAEQQMTARVEKKLRMVRRRYASRFKELKTQLEGSEENLESETAKNKTLYDQIKDLTSKLSQERECKMRVFQQVEETENKQRQLENLTENYNSLYSAYDELQQKYDMDLTREKERNAILEEKLKMMQKDNANRMLEKEKQEPEPLEESSFSVSQNPEQVAEESNYVPQDSKQVDEETGCTSQNPELVDEDSLSASRDTNQNAQGNGCEENAVVTTKKPSFWKRTRHLLGLKRKKNVQNVHQQMKSPCVLQDQEVTAEVGEEKAVKKKHHSFWKGQEGSTSNATTL</sequence>
<feature type="coiled-coil region" evidence="1">
    <location>
        <begin position="9"/>
        <end position="68"/>
    </location>
</feature>
<keyword evidence="1" id="KW-0175">Coiled coil</keyword>
<feature type="coiled-coil region" evidence="1">
    <location>
        <begin position="160"/>
        <end position="271"/>
    </location>
</feature>
<feature type="coiled-coil region" evidence="1">
    <location>
        <begin position="96"/>
        <end position="130"/>
    </location>
</feature>
<protein>
    <submittedName>
        <fullName evidence="3">Uncharacterized protein</fullName>
    </submittedName>
</protein>
<dbReference type="EMBL" id="REGW02000023">
    <property type="protein sequence ID" value="KAE8278939.1"/>
    <property type="molecule type" value="Genomic_DNA"/>
</dbReference>
<feature type="region of interest" description="Disordered" evidence="2">
    <location>
        <begin position="278"/>
        <end position="351"/>
    </location>
</feature>
<keyword evidence="4" id="KW-1185">Reference proteome</keyword>
<evidence type="ECO:0000256" key="1">
    <source>
        <dbReference type="SAM" id="Coils"/>
    </source>
</evidence>